<evidence type="ECO:0000256" key="2">
    <source>
        <dbReference type="ARBA" id="ARBA00012980"/>
    </source>
</evidence>
<evidence type="ECO:0000313" key="15">
    <source>
        <dbReference type="Proteomes" id="UP000199758"/>
    </source>
</evidence>
<keyword evidence="7 12" id="KW-0418">Kinase</keyword>
<sequence>MSAPGRLITLEGGEGAGKTTHAQTICDWLTARGRRVLRTREPGGSPLAEAIRGVVLADWAEGVDAPTELLLIFAARAAHLHATVRPALAQGCDVVCDRFIDASWAYQGAGRGLPGASLMALQQLVLGDLKPNLTLIFDIAPELGLARARHRGDLNRFEAENVAFMQRVRQAYLDRADDDPQRCAVVDASQDLAQVAADLTQILETRL</sequence>
<evidence type="ECO:0000256" key="12">
    <source>
        <dbReference type="HAMAP-Rule" id="MF_00165"/>
    </source>
</evidence>
<organism evidence="14 15">
    <name type="scientific">Hydrocarboniphaga daqingensis</name>
    <dbReference type="NCBI Taxonomy" id="490188"/>
    <lineage>
        <taxon>Bacteria</taxon>
        <taxon>Pseudomonadati</taxon>
        <taxon>Pseudomonadota</taxon>
        <taxon>Gammaproteobacteria</taxon>
        <taxon>Nevskiales</taxon>
        <taxon>Nevskiaceae</taxon>
        <taxon>Hydrocarboniphaga</taxon>
    </lineage>
</organism>
<dbReference type="STRING" id="490188.SAMN04488068_2296"/>
<dbReference type="PANTHER" id="PTHR10344:SF4">
    <property type="entry name" value="UMP-CMP KINASE 2, MITOCHONDRIAL"/>
    <property type="match status" value="1"/>
</dbReference>
<dbReference type="CDD" id="cd01672">
    <property type="entry name" value="TMPK"/>
    <property type="match status" value="1"/>
</dbReference>
<evidence type="ECO:0000313" key="14">
    <source>
        <dbReference type="EMBL" id="SHH04930.1"/>
    </source>
</evidence>
<keyword evidence="4 12" id="KW-0808">Transferase</keyword>
<dbReference type="AlphaFoldDB" id="A0A1M5PTF5"/>
<dbReference type="GO" id="GO:0005829">
    <property type="term" value="C:cytosol"/>
    <property type="evidence" value="ECO:0007669"/>
    <property type="project" value="TreeGrafter"/>
</dbReference>
<keyword evidence="6 12" id="KW-0547">Nucleotide-binding</keyword>
<dbReference type="HAMAP" id="MF_00165">
    <property type="entry name" value="Thymidylate_kinase"/>
    <property type="match status" value="1"/>
</dbReference>
<evidence type="ECO:0000256" key="10">
    <source>
        <dbReference type="ARBA" id="ARBA00048743"/>
    </source>
</evidence>
<dbReference type="NCBIfam" id="TIGR00041">
    <property type="entry name" value="DTMP_kinase"/>
    <property type="match status" value="1"/>
</dbReference>
<dbReference type="GO" id="GO:0006235">
    <property type="term" value="P:dTTP biosynthetic process"/>
    <property type="evidence" value="ECO:0007669"/>
    <property type="project" value="UniProtKB-UniRule"/>
</dbReference>
<dbReference type="Pfam" id="PF02223">
    <property type="entry name" value="Thymidylate_kin"/>
    <property type="match status" value="1"/>
</dbReference>
<dbReference type="GO" id="GO:0004798">
    <property type="term" value="F:dTMP kinase activity"/>
    <property type="evidence" value="ECO:0007669"/>
    <property type="project" value="UniProtKB-UniRule"/>
</dbReference>
<feature type="binding site" evidence="12">
    <location>
        <begin position="12"/>
        <end position="19"/>
    </location>
    <ligand>
        <name>ATP</name>
        <dbReference type="ChEBI" id="CHEBI:30616"/>
    </ligand>
</feature>
<proteinExistence type="inferred from homology"/>
<dbReference type="FunFam" id="3.40.50.300:FF:000225">
    <property type="entry name" value="Thymidylate kinase"/>
    <property type="match status" value="1"/>
</dbReference>
<evidence type="ECO:0000256" key="1">
    <source>
        <dbReference type="ARBA" id="ARBA00009776"/>
    </source>
</evidence>
<dbReference type="GO" id="GO:0006227">
    <property type="term" value="P:dUDP biosynthetic process"/>
    <property type="evidence" value="ECO:0007669"/>
    <property type="project" value="TreeGrafter"/>
</dbReference>
<reference evidence="14 15" key="1">
    <citation type="submission" date="2016-11" db="EMBL/GenBank/DDBJ databases">
        <authorList>
            <person name="Jaros S."/>
            <person name="Januszkiewicz K."/>
            <person name="Wedrychowicz H."/>
        </authorList>
    </citation>
    <scope>NUCLEOTIDE SEQUENCE [LARGE SCALE GENOMIC DNA]</scope>
    <source>
        <strain evidence="14 15">CGMCC 1.7049</strain>
    </source>
</reference>
<name>A0A1M5PTF5_9GAMM</name>
<comment type="similarity">
    <text evidence="1 12">Belongs to the thymidylate kinase family.</text>
</comment>
<feature type="domain" description="Thymidylate kinase-like" evidence="13">
    <location>
        <begin position="10"/>
        <end position="197"/>
    </location>
</feature>
<dbReference type="RefSeq" id="WP_072897688.1">
    <property type="nucleotide sequence ID" value="NZ_FQWZ01000005.1"/>
</dbReference>
<evidence type="ECO:0000256" key="8">
    <source>
        <dbReference type="ARBA" id="ARBA00022840"/>
    </source>
</evidence>
<dbReference type="InterPro" id="IPR018094">
    <property type="entry name" value="Thymidylate_kinase"/>
</dbReference>
<evidence type="ECO:0000259" key="13">
    <source>
        <dbReference type="Pfam" id="PF02223"/>
    </source>
</evidence>
<evidence type="ECO:0000256" key="5">
    <source>
        <dbReference type="ARBA" id="ARBA00022727"/>
    </source>
</evidence>
<dbReference type="GO" id="GO:0006233">
    <property type="term" value="P:dTDP biosynthetic process"/>
    <property type="evidence" value="ECO:0007669"/>
    <property type="project" value="InterPro"/>
</dbReference>
<dbReference type="PANTHER" id="PTHR10344">
    <property type="entry name" value="THYMIDYLATE KINASE"/>
    <property type="match status" value="1"/>
</dbReference>
<gene>
    <name evidence="12" type="primary">tmk</name>
    <name evidence="14" type="ORF">SAMN04488068_2296</name>
</gene>
<evidence type="ECO:0000256" key="3">
    <source>
        <dbReference type="ARBA" id="ARBA00017144"/>
    </source>
</evidence>
<evidence type="ECO:0000256" key="4">
    <source>
        <dbReference type="ARBA" id="ARBA00022679"/>
    </source>
</evidence>
<dbReference type="EC" id="2.7.4.9" evidence="2 12"/>
<evidence type="ECO:0000256" key="9">
    <source>
        <dbReference type="ARBA" id="ARBA00029962"/>
    </source>
</evidence>
<protein>
    <recommendedName>
        <fullName evidence="3 12">Thymidylate kinase</fullName>
        <ecNumber evidence="2 12">2.7.4.9</ecNumber>
    </recommendedName>
    <alternativeName>
        <fullName evidence="9 12">dTMP kinase</fullName>
    </alternativeName>
</protein>
<dbReference type="GO" id="GO:0005524">
    <property type="term" value="F:ATP binding"/>
    <property type="evidence" value="ECO:0007669"/>
    <property type="project" value="UniProtKB-UniRule"/>
</dbReference>
<accession>A0A1M5PTF5</accession>
<dbReference type="Proteomes" id="UP000199758">
    <property type="component" value="Unassembled WGS sequence"/>
</dbReference>
<dbReference type="InterPro" id="IPR027417">
    <property type="entry name" value="P-loop_NTPase"/>
</dbReference>
<dbReference type="EMBL" id="FQWZ01000005">
    <property type="protein sequence ID" value="SHH04930.1"/>
    <property type="molecule type" value="Genomic_DNA"/>
</dbReference>
<dbReference type="InterPro" id="IPR039430">
    <property type="entry name" value="Thymidylate_kin-like_dom"/>
</dbReference>
<evidence type="ECO:0000256" key="11">
    <source>
        <dbReference type="ARBA" id="ARBA00057735"/>
    </source>
</evidence>
<keyword evidence="15" id="KW-1185">Reference proteome</keyword>
<evidence type="ECO:0000256" key="6">
    <source>
        <dbReference type="ARBA" id="ARBA00022741"/>
    </source>
</evidence>
<keyword evidence="5 12" id="KW-0545">Nucleotide biosynthesis</keyword>
<dbReference type="SUPFAM" id="SSF52540">
    <property type="entry name" value="P-loop containing nucleoside triphosphate hydrolases"/>
    <property type="match status" value="1"/>
</dbReference>
<dbReference type="OrthoDB" id="9774907at2"/>
<comment type="function">
    <text evidence="11 12">Phosphorylation of dTMP to form dTDP in both de novo and salvage pathways of dTTP synthesis.</text>
</comment>
<keyword evidence="8 12" id="KW-0067">ATP-binding</keyword>
<evidence type="ECO:0000256" key="7">
    <source>
        <dbReference type="ARBA" id="ARBA00022777"/>
    </source>
</evidence>
<dbReference type="Gene3D" id="3.40.50.300">
    <property type="entry name" value="P-loop containing nucleotide triphosphate hydrolases"/>
    <property type="match status" value="1"/>
</dbReference>
<comment type="catalytic activity">
    <reaction evidence="10 12">
        <text>dTMP + ATP = dTDP + ADP</text>
        <dbReference type="Rhea" id="RHEA:13517"/>
        <dbReference type="ChEBI" id="CHEBI:30616"/>
        <dbReference type="ChEBI" id="CHEBI:58369"/>
        <dbReference type="ChEBI" id="CHEBI:63528"/>
        <dbReference type="ChEBI" id="CHEBI:456216"/>
        <dbReference type="EC" id="2.7.4.9"/>
    </reaction>
</comment>